<dbReference type="EMBL" id="AZST01000052">
    <property type="protein sequence ID" value="KEP53667.1"/>
    <property type="molecule type" value="Genomic_DNA"/>
</dbReference>
<reference evidence="1 2" key="1">
    <citation type="submission" date="2013-12" db="EMBL/GenBank/DDBJ databases">
        <authorList>
            <person name="Cubeta M."/>
            <person name="Pakala S."/>
            <person name="Fedorova N."/>
            <person name="Thomas E."/>
            <person name="Dean R."/>
            <person name="Jabaji S."/>
            <person name="Neate S."/>
            <person name="Toda T."/>
            <person name="Tavantzis S."/>
            <person name="Vilgalys R."/>
            <person name="Bharathan N."/>
            <person name="Pakala S."/>
            <person name="Losada L.S."/>
            <person name="Zafar N."/>
            <person name="Nierman W."/>
        </authorList>
    </citation>
    <scope>NUCLEOTIDE SEQUENCE [LARGE SCALE GENOMIC DNA]</scope>
    <source>
        <strain evidence="1 2">123E</strain>
    </source>
</reference>
<gene>
    <name evidence="1" type="ORF">V565_027620</name>
</gene>
<evidence type="ECO:0000313" key="1">
    <source>
        <dbReference type="EMBL" id="KEP53667.1"/>
    </source>
</evidence>
<dbReference type="HOGENOM" id="CLU_1156944_0_0_1"/>
<keyword evidence="2" id="KW-1185">Reference proteome</keyword>
<protein>
    <submittedName>
        <fullName evidence="1">Uncharacterized protein</fullName>
    </submittedName>
</protein>
<name>A0A074SUU6_9AGAM</name>
<dbReference type="Proteomes" id="UP000027456">
    <property type="component" value="Unassembled WGS sequence"/>
</dbReference>
<sequence length="240" mass="26335">MSSSVLRSKSAPTTKPLAAHFLPKNVSFSALETSQLHRHTRTPNVESTIFDSSEQLYRSSLESPLTQRVEAFNLSGGFFPTQAHEYEWVSSNNASREDLAEESSRLSQGVPSVSHSPVSAFSSLPATPGAGLTHRPLPDELDLMATEVIKSEDKMGVLKLTARGLSSFILGNSDDKVLDFPLSTEPMSEDSLYSSIRARRLEATSPLEEQANYGELFFGSQSDQAVDRPHGWSEYLGRLI</sequence>
<dbReference type="AlphaFoldDB" id="A0A074SUU6"/>
<comment type="caution">
    <text evidence="1">The sequence shown here is derived from an EMBL/GenBank/DDBJ whole genome shotgun (WGS) entry which is preliminary data.</text>
</comment>
<organism evidence="1 2">
    <name type="scientific">Rhizoctonia solani 123E</name>
    <dbReference type="NCBI Taxonomy" id="1423351"/>
    <lineage>
        <taxon>Eukaryota</taxon>
        <taxon>Fungi</taxon>
        <taxon>Dikarya</taxon>
        <taxon>Basidiomycota</taxon>
        <taxon>Agaricomycotina</taxon>
        <taxon>Agaricomycetes</taxon>
        <taxon>Cantharellales</taxon>
        <taxon>Ceratobasidiaceae</taxon>
        <taxon>Rhizoctonia</taxon>
    </lineage>
</organism>
<proteinExistence type="predicted"/>
<evidence type="ECO:0000313" key="2">
    <source>
        <dbReference type="Proteomes" id="UP000027456"/>
    </source>
</evidence>
<accession>A0A074SUU6</accession>
<dbReference type="OrthoDB" id="3205299at2759"/>